<reference evidence="2" key="1">
    <citation type="submission" date="2014-09" db="EMBL/GenBank/DDBJ databases">
        <authorList>
            <person name="Magalhaes I.L.F."/>
            <person name="Oliveira U."/>
            <person name="Santos F.R."/>
            <person name="Vidigal T.H.D.A."/>
            <person name="Brescovit A.D."/>
            <person name="Santos A.J."/>
        </authorList>
    </citation>
    <scope>NUCLEOTIDE SEQUENCE</scope>
    <source>
        <tissue evidence="2">Shoot tissue taken approximately 20 cm above the soil surface</tissue>
    </source>
</reference>
<dbReference type="EMBL" id="GBRH01179560">
    <property type="protein sequence ID" value="JAE18336.1"/>
    <property type="molecule type" value="Transcribed_RNA"/>
</dbReference>
<feature type="region of interest" description="Disordered" evidence="1">
    <location>
        <begin position="50"/>
        <end position="71"/>
    </location>
</feature>
<accession>A0A0A9G712</accession>
<evidence type="ECO:0000313" key="2">
    <source>
        <dbReference type="EMBL" id="JAE18336.1"/>
    </source>
</evidence>
<organism evidence="2">
    <name type="scientific">Arundo donax</name>
    <name type="common">Giant reed</name>
    <name type="synonym">Donax arundinaceus</name>
    <dbReference type="NCBI Taxonomy" id="35708"/>
    <lineage>
        <taxon>Eukaryota</taxon>
        <taxon>Viridiplantae</taxon>
        <taxon>Streptophyta</taxon>
        <taxon>Embryophyta</taxon>
        <taxon>Tracheophyta</taxon>
        <taxon>Spermatophyta</taxon>
        <taxon>Magnoliopsida</taxon>
        <taxon>Liliopsida</taxon>
        <taxon>Poales</taxon>
        <taxon>Poaceae</taxon>
        <taxon>PACMAD clade</taxon>
        <taxon>Arundinoideae</taxon>
        <taxon>Arundineae</taxon>
        <taxon>Arundo</taxon>
    </lineage>
</organism>
<evidence type="ECO:0000256" key="1">
    <source>
        <dbReference type="SAM" id="MobiDB-lite"/>
    </source>
</evidence>
<sequence>MTSAQPPAKIRSLGQFPSNSLQLEGWSVSWHPVSRFQRIAYSTCFGANSGHHQAKQLPEVGRTPPSNGGSGGPGGVLSVFLALHSPPHRSLALLLLCLY</sequence>
<dbReference type="AlphaFoldDB" id="A0A0A9G712"/>
<protein>
    <submittedName>
        <fullName evidence="2">Uncharacterized protein</fullName>
    </submittedName>
</protein>
<proteinExistence type="predicted"/>
<reference evidence="2" key="2">
    <citation type="journal article" date="2015" name="Data Brief">
        <title>Shoot transcriptome of the giant reed, Arundo donax.</title>
        <authorList>
            <person name="Barrero R.A."/>
            <person name="Guerrero F.D."/>
            <person name="Moolhuijzen P."/>
            <person name="Goolsby J.A."/>
            <person name="Tidwell J."/>
            <person name="Bellgard S.E."/>
            <person name="Bellgard M.I."/>
        </authorList>
    </citation>
    <scope>NUCLEOTIDE SEQUENCE</scope>
    <source>
        <tissue evidence="2">Shoot tissue taken approximately 20 cm above the soil surface</tissue>
    </source>
</reference>
<name>A0A0A9G712_ARUDO</name>